<dbReference type="GO" id="GO:0020037">
    <property type="term" value="F:heme binding"/>
    <property type="evidence" value="ECO:0007669"/>
    <property type="project" value="UniProtKB-UniRule"/>
</dbReference>
<dbReference type="Pfam" id="PF00141">
    <property type="entry name" value="peroxidase"/>
    <property type="match status" value="1"/>
</dbReference>
<dbReference type="Gene3D" id="1.10.520.10">
    <property type="match status" value="1"/>
</dbReference>
<evidence type="ECO:0000256" key="5">
    <source>
        <dbReference type="ARBA" id="ARBA00022723"/>
    </source>
</evidence>
<feature type="disulfide bond" evidence="13">
    <location>
        <begin position="30"/>
        <end position="109"/>
    </location>
</feature>
<dbReference type="EC" id="1.11.1.7" evidence="2 14"/>
<comment type="cofactor">
    <cofactor evidence="11 14">
        <name>heme b</name>
        <dbReference type="ChEBI" id="CHEBI:60344"/>
    </cofactor>
    <text evidence="11 14">Binds 1 heme b (iron(II)-protoporphyrin IX) group per subunit.</text>
</comment>
<evidence type="ECO:0000256" key="11">
    <source>
        <dbReference type="PIRSR" id="PIRSR600823-3"/>
    </source>
</evidence>
<evidence type="ECO:0000256" key="12">
    <source>
        <dbReference type="PIRSR" id="PIRSR600823-4"/>
    </source>
</evidence>
<protein>
    <recommendedName>
        <fullName evidence="2 14">Peroxidase</fullName>
        <ecNumber evidence="2 14">1.11.1.7</ecNumber>
    </recommendedName>
</protein>
<comment type="catalytic activity">
    <reaction evidence="1 14">
        <text>2 a phenolic donor + H2O2 = 2 a phenolic radical donor + 2 H2O</text>
        <dbReference type="Rhea" id="RHEA:56136"/>
        <dbReference type="ChEBI" id="CHEBI:15377"/>
        <dbReference type="ChEBI" id="CHEBI:16240"/>
        <dbReference type="ChEBI" id="CHEBI:139520"/>
        <dbReference type="ChEBI" id="CHEBI:139521"/>
        <dbReference type="EC" id="1.11.1.7"/>
    </reaction>
</comment>
<dbReference type="GO" id="GO:0140825">
    <property type="term" value="F:lactoperoxidase activity"/>
    <property type="evidence" value="ECO:0007669"/>
    <property type="project" value="UniProtKB-EC"/>
</dbReference>
<evidence type="ECO:0000256" key="4">
    <source>
        <dbReference type="ARBA" id="ARBA00022617"/>
    </source>
</evidence>
<dbReference type="PROSITE" id="PS00436">
    <property type="entry name" value="PEROXIDASE_2"/>
    <property type="match status" value="1"/>
</dbReference>
<feature type="site" description="Transition state stabilizer" evidence="12">
    <location>
        <position position="57"/>
    </location>
</feature>
<evidence type="ECO:0000256" key="2">
    <source>
        <dbReference type="ARBA" id="ARBA00012313"/>
    </source>
</evidence>
<evidence type="ECO:0000313" key="16">
    <source>
        <dbReference type="EMBL" id="KAK6912051.1"/>
    </source>
</evidence>
<feature type="binding site" evidence="11">
    <location>
        <position position="183"/>
    </location>
    <ligand>
        <name>Ca(2+)</name>
        <dbReference type="ChEBI" id="CHEBI:29108"/>
        <label>2</label>
    </ligand>
</feature>
<evidence type="ECO:0000256" key="14">
    <source>
        <dbReference type="RuleBase" id="RU362060"/>
    </source>
</evidence>
<feature type="binding site" evidence="11">
    <location>
        <position position="69"/>
    </location>
    <ligand>
        <name>Ca(2+)</name>
        <dbReference type="ChEBI" id="CHEBI:29108"/>
        <label>1</label>
    </ligand>
</feature>
<evidence type="ECO:0000256" key="3">
    <source>
        <dbReference type="ARBA" id="ARBA00022559"/>
    </source>
</evidence>
<keyword evidence="4 14" id="KW-0349">Heme</keyword>
<evidence type="ECO:0000256" key="6">
    <source>
        <dbReference type="ARBA" id="ARBA00023002"/>
    </source>
</evidence>
<keyword evidence="7 11" id="KW-0408">Iron</keyword>
<sequence>MEENSTGGCLYGVEHVGVSGLELHFYANRCPNAEMIVKQELRRSMLNDTSTAAALLRLAFHDCQVNVCDASILLKNTDGTTNEIGSDKNFGIRKLNIIHEIKSLIEKICPQIVSCADIIQLAAREAIFLTGGPYVQVLTGRRDSVFASEESADKELPTADISVEEFIDIFQQKNINLEAGSHTLGIGHCRNFVNRLKQGTNPTMSPYFGLMLKKICSDPSLTDIAFATNDATTLSFDNQYFLDILNGRGLLKIDSDIAGDPRTRPYVIQFGSNGQLFFQKFASGFLKLSSYKVLEGEEGEIRRSELNFDKF</sequence>
<accession>A0AAN8UHW6</accession>
<feature type="binding site" evidence="11">
    <location>
        <position position="232"/>
    </location>
    <ligand>
        <name>Ca(2+)</name>
        <dbReference type="ChEBI" id="CHEBI:29108"/>
        <label>2</label>
    </ligand>
</feature>
<comment type="similarity">
    <text evidence="14">Belongs to the peroxidase family. Classical plant (class III) peroxidase subfamily.</text>
</comment>
<comment type="caution">
    <text evidence="16">The sequence shown here is derived from an EMBL/GenBank/DDBJ whole genome shotgun (WGS) entry which is preliminary data.</text>
</comment>
<keyword evidence="8 13" id="KW-1015">Disulfide bond</keyword>
<keyword evidence="14" id="KW-0964">Secreted</keyword>
<dbReference type="AlphaFoldDB" id="A0AAN8UHW6"/>
<gene>
    <name evidence="16" type="ORF">RJ641_024144</name>
</gene>
<proteinExistence type="inferred from homology"/>
<evidence type="ECO:0000313" key="17">
    <source>
        <dbReference type="Proteomes" id="UP001370490"/>
    </source>
</evidence>
<dbReference type="InterPro" id="IPR010255">
    <property type="entry name" value="Haem_peroxidase_sf"/>
</dbReference>
<comment type="function">
    <text evidence="14">Removal of H(2)O(2), oxidation of toxic reductants, biosynthesis and degradation of lignin, suberization, auxin catabolism, response to environmental stresses such as wounding, pathogen attack and oxidative stress.</text>
</comment>
<evidence type="ECO:0000259" key="15">
    <source>
        <dbReference type="PROSITE" id="PS50873"/>
    </source>
</evidence>
<dbReference type="GO" id="GO:0005576">
    <property type="term" value="C:extracellular region"/>
    <property type="evidence" value="ECO:0007669"/>
    <property type="project" value="UniProtKB-SubCell"/>
</dbReference>
<dbReference type="Proteomes" id="UP001370490">
    <property type="component" value="Unassembled WGS sequence"/>
</dbReference>
<dbReference type="InterPro" id="IPR002016">
    <property type="entry name" value="Haem_peroxidase"/>
</dbReference>
<evidence type="ECO:0000256" key="8">
    <source>
        <dbReference type="ARBA" id="ARBA00023157"/>
    </source>
</evidence>
<dbReference type="PRINTS" id="PR00458">
    <property type="entry name" value="PEROXIDASE"/>
</dbReference>
<comment type="subcellular location">
    <subcellularLocation>
        <location evidence="14">Secreted</location>
    </subcellularLocation>
</comment>
<name>A0AAN8UHW6_9MAGN</name>
<feature type="active site" description="Proton acceptor" evidence="9">
    <location>
        <position position="61"/>
    </location>
</feature>
<evidence type="ECO:0000256" key="7">
    <source>
        <dbReference type="ARBA" id="ARBA00023004"/>
    </source>
</evidence>
<keyword evidence="17" id="KW-1185">Reference proteome</keyword>
<dbReference type="GO" id="GO:0042744">
    <property type="term" value="P:hydrogen peroxide catabolic process"/>
    <property type="evidence" value="ECO:0007669"/>
    <property type="project" value="UniProtKB-KW"/>
</dbReference>
<feature type="disulfide bond" evidence="13">
    <location>
        <begin position="189"/>
        <end position="216"/>
    </location>
</feature>
<feature type="binding site" evidence="11">
    <location>
        <position position="65"/>
    </location>
    <ligand>
        <name>Ca(2+)</name>
        <dbReference type="ChEBI" id="CHEBI:29108"/>
        <label>1</label>
    </ligand>
</feature>
<dbReference type="CDD" id="cd00693">
    <property type="entry name" value="secretory_peroxidase"/>
    <property type="match status" value="1"/>
</dbReference>
<feature type="binding site" evidence="11">
    <location>
        <position position="62"/>
    </location>
    <ligand>
        <name>Ca(2+)</name>
        <dbReference type="ChEBI" id="CHEBI:29108"/>
        <label>1</label>
    </ligand>
</feature>
<dbReference type="PANTHER" id="PTHR31517:SF81">
    <property type="entry name" value="PEROXIDASE"/>
    <property type="match status" value="1"/>
</dbReference>
<dbReference type="PANTHER" id="PTHR31517">
    <property type="match status" value="1"/>
</dbReference>
<keyword evidence="11 14" id="KW-0106">Calcium</keyword>
<feature type="binding site" evidence="11">
    <location>
        <position position="71"/>
    </location>
    <ligand>
        <name>Ca(2+)</name>
        <dbReference type="ChEBI" id="CHEBI:29108"/>
        <label>1</label>
    </ligand>
</feature>
<keyword evidence="5 11" id="KW-0479">Metal-binding</keyword>
<keyword evidence="6 14" id="KW-0560">Oxidoreductase</keyword>
<dbReference type="Gene3D" id="1.10.420.10">
    <property type="entry name" value="Peroxidase, domain 2"/>
    <property type="match status" value="1"/>
</dbReference>
<feature type="domain" description="Plant heme peroxidase family profile" evidence="15">
    <location>
        <begin position="20"/>
        <end position="309"/>
    </location>
</feature>
<keyword evidence="3 14" id="KW-0575">Peroxidase</keyword>
<feature type="binding site" evidence="11">
    <location>
        <position position="237"/>
    </location>
    <ligand>
        <name>Ca(2+)</name>
        <dbReference type="ChEBI" id="CHEBI:29108"/>
        <label>2</label>
    </ligand>
</feature>
<evidence type="ECO:0000256" key="1">
    <source>
        <dbReference type="ARBA" id="ARBA00000189"/>
    </source>
</evidence>
<dbReference type="GO" id="GO:0046872">
    <property type="term" value="F:metal ion binding"/>
    <property type="evidence" value="ECO:0007669"/>
    <property type="project" value="UniProtKB-UniRule"/>
</dbReference>
<evidence type="ECO:0000256" key="9">
    <source>
        <dbReference type="PIRSR" id="PIRSR600823-1"/>
    </source>
</evidence>
<keyword evidence="14" id="KW-0376">Hydrogen peroxide</keyword>
<comment type="cofactor">
    <cofactor evidence="11 14">
        <name>Ca(2+)</name>
        <dbReference type="ChEBI" id="CHEBI:29108"/>
    </cofactor>
    <text evidence="11 14">Binds 2 calcium ions per subunit.</text>
</comment>
<dbReference type="PROSITE" id="PS50873">
    <property type="entry name" value="PEROXIDASE_4"/>
    <property type="match status" value="1"/>
</dbReference>
<feature type="binding site" description="axial binding residue" evidence="11">
    <location>
        <position position="182"/>
    </location>
    <ligand>
        <name>heme b</name>
        <dbReference type="ChEBI" id="CHEBI:60344"/>
    </ligand>
    <ligandPart>
        <name>Fe</name>
        <dbReference type="ChEBI" id="CHEBI:18248"/>
    </ligandPart>
</feature>
<dbReference type="GO" id="GO:0006979">
    <property type="term" value="P:response to oxidative stress"/>
    <property type="evidence" value="ECO:0007669"/>
    <property type="project" value="UniProtKB-UniRule"/>
</dbReference>
<feature type="binding site" evidence="11">
    <location>
        <position position="83"/>
    </location>
    <ligand>
        <name>Ca(2+)</name>
        <dbReference type="ChEBI" id="CHEBI:29108"/>
        <label>1</label>
    </ligand>
</feature>
<dbReference type="InterPro" id="IPR000823">
    <property type="entry name" value="Peroxidase_pln"/>
</dbReference>
<evidence type="ECO:0000256" key="13">
    <source>
        <dbReference type="PIRSR" id="PIRSR600823-5"/>
    </source>
</evidence>
<evidence type="ECO:0000256" key="10">
    <source>
        <dbReference type="PIRSR" id="PIRSR600823-2"/>
    </source>
</evidence>
<dbReference type="InterPro" id="IPR019794">
    <property type="entry name" value="Peroxidases_AS"/>
</dbReference>
<dbReference type="SUPFAM" id="SSF48113">
    <property type="entry name" value="Heme-dependent peroxidases"/>
    <property type="match status" value="1"/>
</dbReference>
<dbReference type="PRINTS" id="PR00461">
    <property type="entry name" value="PLPEROXIDASE"/>
</dbReference>
<feature type="binding site" evidence="10">
    <location>
        <position position="157"/>
    </location>
    <ligand>
        <name>substrate</name>
    </ligand>
</feature>
<feature type="disulfide bond" evidence="13">
    <location>
        <begin position="63"/>
        <end position="68"/>
    </location>
</feature>
<reference evidence="16 17" key="1">
    <citation type="submission" date="2023-12" db="EMBL/GenBank/DDBJ databases">
        <title>A high-quality genome assembly for Dillenia turbinata (Dilleniales).</title>
        <authorList>
            <person name="Chanderbali A."/>
        </authorList>
    </citation>
    <scope>NUCLEOTIDE SEQUENCE [LARGE SCALE GENOMIC DNA]</scope>
    <source>
        <strain evidence="16">LSX21</strain>
        <tissue evidence="16">Leaf</tissue>
    </source>
</reference>
<organism evidence="16 17">
    <name type="scientific">Dillenia turbinata</name>
    <dbReference type="NCBI Taxonomy" id="194707"/>
    <lineage>
        <taxon>Eukaryota</taxon>
        <taxon>Viridiplantae</taxon>
        <taxon>Streptophyta</taxon>
        <taxon>Embryophyta</taxon>
        <taxon>Tracheophyta</taxon>
        <taxon>Spermatophyta</taxon>
        <taxon>Magnoliopsida</taxon>
        <taxon>eudicotyledons</taxon>
        <taxon>Gunneridae</taxon>
        <taxon>Pentapetalae</taxon>
        <taxon>Dilleniales</taxon>
        <taxon>Dilleniaceae</taxon>
        <taxon>Dillenia</taxon>
    </lineage>
</organism>
<dbReference type="InterPro" id="IPR033905">
    <property type="entry name" value="Secretory_peroxidase"/>
</dbReference>
<dbReference type="EMBL" id="JBAMMX010000028">
    <property type="protein sequence ID" value="KAK6912051.1"/>
    <property type="molecule type" value="Genomic_DNA"/>
</dbReference>